<dbReference type="InterPro" id="IPR050314">
    <property type="entry name" value="Glycosyl_Hydrlase_18"/>
</dbReference>
<keyword evidence="3" id="KW-0964">Secreted</keyword>
<evidence type="ECO:0000256" key="6">
    <source>
        <dbReference type="ARBA" id="ARBA00023180"/>
    </source>
</evidence>
<dbReference type="SMART" id="SM00636">
    <property type="entry name" value="Glyco_18"/>
    <property type="match status" value="1"/>
</dbReference>
<dbReference type="Gene3D" id="3.10.50.10">
    <property type="match status" value="1"/>
</dbReference>
<dbReference type="InterPro" id="IPR017853">
    <property type="entry name" value="GH"/>
</dbReference>
<dbReference type="InterPro" id="IPR001223">
    <property type="entry name" value="Glyco_hydro18_cat"/>
</dbReference>
<comment type="subcellular location">
    <subcellularLocation>
        <location evidence="1">Secreted</location>
    </subcellularLocation>
</comment>
<evidence type="ECO:0000256" key="3">
    <source>
        <dbReference type="ARBA" id="ARBA00022525"/>
    </source>
</evidence>
<dbReference type="GO" id="GO:0004568">
    <property type="term" value="F:chitinase activity"/>
    <property type="evidence" value="ECO:0007669"/>
    <property type="project" value="TreeGrafter"/>
</dbReference>
<protein>
    <submittedName>
        <fullName evidence="9">Venom chitinase</fullName>
    </submittedName>
</protein>
<dbReference type="Gene3D" id="3.20.20.80">
    <property type="entry name" value="Glycosidases"/>
    <property type="match status" value="1"/>
</dbReference>
<reference evidence="9" key="1">
    <citation type="journal article" date="2018" name="Cell. Mol. Life Sci.">
        <title>Giant fish-killing water bug reveals ancient and dynamic venom evolution in Heteroptera.</title>
        <authorList>
            <person name="Walker A.A."/>
            <person name="Hernandez-Vargas M.J."/>
            <person name="Corzo G."/>
            <person name="Fry B.G."/>
            <person name="King G.F."/>
        </authorList>
    </citation>
    <scope>NUCLEOTIDE SEQUENCE</scope>
</reference>
<dbReference type="PROSITE" id="PS51910">
    <property type="entry name" value="GH18_2"/>
    <property type="match status" value="1"/>
</dbReference>
<evidence type="ECO:0000256" key="4">
    <source>
        <dbReference type="ARBA" id="ARBA00022729"/>
    </source>
</evidence>
<comment type="similarity">
    <text evidence="2">Belongs to the glycosyl hydrolase 18 family. IDGF subfamily.</text>
</comment>
<feature type="domain" description="GH18" evidence="8">
    <location>
        <begin position="23"/>
        <end position="434"/>
    </location>
</feature>
<dbReference type="GO" id="GO:0005576">
    <property type="term" value="C:extracellular region"/>
    <property type="evidence" value="ECO:0007669"/>
    <property type="project" value="UniProtKB-SubCell"/>
</dbReference>
<evidence type="ECO:0000259" key="8">
    <source>
        <dbReference type="PROSITE" id="PS51910"/>
    </source>
</evidence>
<dbReference type="FunFam" id="3.20.20.80:FF:000071">
    <property type="entry name" value="Imaginal disc growth factor"/>
    <property type="match status" value="1"/>
</dbReference>
<feature type="signal peptide" evidence="7">
    <location>
        <begin position="1"/>
        <end position="22"/>
    </location>
</feature>
<sequence>MFKITSLLLLLGVLGEFYGADAAKVVCYWNGKSFWREGVAKVTAEDLKPGLSYCTHLYYGFAGIDDDDYHVEPLDKKLDLDKGKAQYRAVVGLKRSQPGLQVYLSVGGLEDTDDPEKYFEVLEKPERRTIFVNSMVALLKEFQFDGVDLAWQFPQKNEKYESYTFASIWHKFKKTLGFGVDSKATEHRDQFTALLREMKAALRAHGYSLSIGVLPHVNASVYYDIRTLMPFVDMVTLFTSDLRTPERSPKLADYSAPLYFQYGRLEHQNVDYLVKYWLEHGADPAKLIVGIPTYGRSWKTTTDSSISGVPPLVADGPGNKGPHTKTEGLLAYYETCTRLVSPTNPKAPASMLRRITDPSHRLGTYAYRLPDKTKGEKEGMWVSFEEPETAADKANFVKAKGLGGAALLDIALDDPKGMCDGTKFPILRAVKLNL</sequence>
<dbReference type="SUPFAM" id="SSF51445">
    <property type="entry name" value="(Trans)glycosidases"/>
    <property type="match status" value="1"/>
</dbReference>
<organism evidence="9">
    <name type="scientific">Lethocerus distinctifemur</name>
    <dbReference type="NCBI Taxonomy" id="280095"/>
    <lineage>
        <taxon>Eukaryota</taxon>
        <taxon>Metazoa</taxon>
        <taxon>Ecdysozoa</taxon>
        <taxon>Arthropoda</taxon>
        <taxon>Hexapoda</taxon>
        <taxon>Insecta</taxon>
        <taxon>Pterygota</taxon>
        <taxon>Neoptera</taxon>
        <taxon>Paraneoptera</taxon>
        <taxon>Hemiptera</taxon>
        <taxon>Heteroptera</taxon>
        <taxon>Panheteroptera</taxon>
        <taxon>Nepomorpha</taxon>
        <taxon>Belostomatidae</taxon>
        <taxon>Lethocerinae</taxon>
        <taxon>Lethocerus</taxon>
    </lineage>
</organism>
<keyword evidence="4 7" id="KW-0732">Signal</keyword>
<dbReference type="Pfam" id="PF00704">
    <property type="entry name" value="Glyco_hydro_18"/>
    <property type="match status" value="1"/>
</dbReference>
<dbReference type="SUPFAM" id="SSF54556">
    <property type="entry name" value="Chitinase insertion domain"/>
    <property type="match status" value="1"/>
</dbReference>
<dbReference type="InterPro" id="IPR011583">
    <property type="entry name" value="Chitinase_II/V-like_cat"/>
</dbReference>
<evidence type="ECO:0000256" key="5">
    <source>
        <dbReference type="ARBA" id="ARBA00023157"/>
    </source>
</evidence>
<evidence type="ECO:0000313" key="9">
    <source>
        <dbReference type="EMBL" id="ATU82479.1"/>
    </source>
</evidence>
<dbReference type="InterPro" id="IPR029070">
    <property type="entry name" value="Chitinase_insertion_sf"/>
</dbReference>
<evidence type="ECO:0000256" key="7">
    <source>
        <dbReference type="SAM" id="SignalP"/>
    </source>
</evidence>
<accession>A0A2K8JLB2</accession>
<name>A0A2K8JLB2_9HEMI</name>
<proteinExistence type="evidence at transcript level"/>
<evidence type="ECO:0000256" key="1">
    <source>
        <dbReference type="ARBA" id="ARBA00004613"/>
    </source>
</evidence>
<feature type="chain" id="PRO_5014765445" evidence="7">
    <location>
        <begin position="23"/>
        <end position="434"/>
    </location>
</feature>
<dbReference type="GO" id="GO:0005975">
    <property type="term" value="P:carbohydrate metabolic process"/>
    <property type="evidence" value="ECO:0007669"/>
    <property type="project" value="InterPro"/>
</dbReference>
<dbReference type="AlphaFoldDB" id="A0A2K8JLB2"/>
<dbReference type="PANTHER" id="PTHR11177:SF235">
    <property type="entry name" value="CHITINASE-LIKE PROTEIN IDGF1-RELATED"/>
    <property type="match status" value="1"/>
</dbReference>
<evidence type="ECO:0000256" key="2">
    <source>
        <dbReference type="ARBA" id="ARBA00006606"/>
    </source>
</evidence>
<keyword evidence="5" id="KW-1015">Disulfide bond</keyword>
<dbReference type="GO" id="GO:0008061">
    <property type="term" value="F:chitin binding"/>
    <property type="evidence" value="ECO:0007669"/>
    <property type="project" value="InterPro"/>
</dbReference>
<dbReference type="GO" id="GO:0006032">
    <property type="term" value="P:chitin catabolic process"/>
    <property type="evidence" value="ECO:0007669"/>
    <property type="project" value="TreeGrafter"/>
</dbReference>
<dbReference type="EMBL" id="MF683338">
    <property type="protein sequence ID" value="ATU82479.1"/>
    <property type="molecule type" value="mRNA"/>
</dbReference>
<dbReference type="PANTHER" id="PTHR11177">
    <property type="entry name" value="CHITINASE"/>
    <property type="match status" value="1"/>
</dbReference>
<keyword evidence="6" id="KW-0325">Glycoprotein</keyword>